<comment type="subcellular location">
    <subcellularLocation>
        <location evidence="1">Cell inner membrane</location>
        <topology evidence="1">Peripheral membrane protein</topology>
        <orientation evidence="1">Cytoplasmic side</orientation>
    </subcellularLocation>
</comment>
<dbReference type="InterPro" id="IPR027417">
    <property type="entry name" value="P-loop_NTPase"/>
</dbReference>
<dbReference type="InterPro" id="IPR000897">
    <property type="entry name" value="SRP54_GTPase_dom"/>
</dbReference>
<reference evidence="7 8" key="1">
    <citation type="submission" date="2024-09" db="EMBL/GenBank/DDBJ databases">
        <authorList>
            <person name="Sun Q."/>
            <person name="Mori K."/>
        </authorList>
    </citation>
    <scope>NUCLEOTIDE SEQUENCE [LARGE SCALE GENOMIC DNA]</scope>
    <source>
        <strain evidence="7 8">CCM 7468</strain>
    </source>
</reference>
<dbReference type="Proteomes" id="UP001589789">
    <property type="component" value="Unassembled WGS sequence"/>
</dbReference>
<evidence type="ECO:0000256" key="3">
    <source>
        <dbReference type="ARBA" id="ARBA00023134"/>
    </source>
</evidence>
<name>A0ABV6ISR7_9PROT</name>
<feature type="region of interest" description="Disordered" evidence="4">
    <location>
        <begin position="321"/>
        <end position="363"/>
    </location>
</feature>
<feature type="domain" description="AAA+ ATPase" evidence="5">
    <location>
        <begin position="131"/>
        <end position="276"/>
    </location>
</feature>
<gene>
    <name evidence="7" type="ORF">ACFFIC_14045</name>
</gene>
<feature type="region of interest" description="Disordered" evidence="4">
    <location>
        <begin position="39"/>
        <end position="70"/>
    </location>
</feature>
<dbReference type="SMART" id="SM00382">
    <property type="entry name" value="AAA"/>
    <property type="match status" value="1"/>
</dbReference>
<protein>
    <recommendedName>
        <fullName evidence="9">Flagellar biosynthesis protein FlhF</fullName>
    </recommendedName>
</protein>
<accession>A0ABV6ISR7</accession>
<evidence type="ECO:0000313" key="8">
    <source>
        <dbReference type="Proteomes" id="UP001589789"/>
    </source>
</evidence>
<comment type="caution">
    <text evidence="7">The sequence shown here is derived from an EMBL/GenBank/DDBJ whole genome shotgun (WGS) entry which is preliminary data.</text>
</comment>
<dbReference type="Gene3D" id="3.40.50.300">
    <property type="entry name" value="P-loop containing nucleotide triphosphate hydrolases"/>
    <property type="match status" value="1"/>
</dbReference>
<keyword evidence="8" id="KW-1185">Reference proteome</keyword>
<proteinExistence type="predicted"/>
<evidence type="ECO:0008006" key="9">
    <source>
        <dbReference type="Google" id="ProtNLM"/>
    </source>
</evidence>
<dbReference type="SMART" id="SM00962">
    <property type="entry name" value="SRP54"/>
    <property type="match status" value="1"/>
</dbReference>
<sequence>MRVRVVHARTMPEAMRMLTEELGPNAVLLSSRRVAGGFQATGGLETDPPEEPLSPALPISAPGGFDLGPTEAELPRRAMRELSAGPGQKDGEAAALGFHGIPEELRTRLLGGPLEAMLSATLRFGRLPELGSRPLLLAGPPGAGKTLTTMKLAARHVLGGGEPPLIVNTDQQRPGAAEQLTGVAELLKAHLAQARNPAAALQAIALRPPGGAVLIDTSGMDPFDADQARLLLTLIATTRANVALVMPCGLDPAEASELGRAFRALGATHLVPTRLEATRRLGGIISAAAAADLVLSEGGASNLITEGLMALSPDWLAERLRRQTHAPPRASPSSPTSAAKPEEPRQNGLLRFEAVTQNGDPDR</sequence>
<evidence type="ECO:0000259" key="6">
    <source>
        <dbReference type="SMART" id="SM00962"/>
    </source>
</evidence>
<keyword evidence="3" id="KW-0342">GTP-binding</keyword>
<dbReference type="InterPro" id="IPR003593">
    <property type="entry name" value="AAA+_ATPase"/>
</dbReference>
<evidence type="ECO:0000256" key="2">
    <source>
        <dbReference type="ARBA" id="ARBA00022741"/>
    </source>
</evidence>
<dbReference type="EMBL" id="JBHLVZ010000036">
    <property type="protein sequence ID" value="MFC0386660.1"/>
    <property type="molecule type" value="Genomic_DNA"/>
</dbReference>
<evidence type="ECO:0000256" key="4">
    <source>
        <dbReference type="SAM" id="MobiDB-lite"/>
    </source>
</evidence>
<dbReference type="RefSeq" id="WP_377051342.1">
    <property type="nucleotide sequence ID" value="NZ_JBHLVZ010000036.1"/>
</dbReference>
<feature type="compositionally biased region" description="Low complexity" evidence="4">
    <location>
        <begin position="326"/>
        <end position="339"/>
    </location>
</feature>
<keyword evidence="2" id="KW-0547">Nucleotide-binding</keyword>
<evidence type="ECO:0000313" key="7">
    <source>
        <dbReference type="EMBL" id="MFC0386660.1"/>
    </source>
</evidence>
<dbReference type="SUPFAM" id="SSF52540">
    <property type="entry name" value="P-loop containing nucleoside triphosphate hydrolases"/>
    <property type="match status" value="1"/>
</dbReference>
<dbReference type="Pfam" id="PF00448">
    <property type="entry name" value="SRP54"/>
    <property type="match status" value="1"/>
</dbReference>
<feature type="domain" description="SRP54-type proteins GTP-binding" evidence="6">
    <location>
        <begin position="132"/>
        <end position="322"/>
    </location>
</feature>
<organism evidence="7 8">
    <name type="scientific">Muricoccus vinaceus</name>
    <dbReference type="NCBI Taxonomy" id="424704"/>
    <lineage>
        <taxon>Bacteria</taxon>
        <taxon>Pseudomonadati</taxon>
        <taxon>Pseudomonadota</taxon>
        <taxon>Alphaproteobacteria</taxon>
        <taxon>Acetobacterales</taxon>
        <taxon>Roseomonadaceae</taxon>
        <taxon>Muricoccus</taxon>
    </lineage>
</organism>
<evidence type="ECO:0000259" key="5">
    <source>
        <dbReference type="SMART" id="SM00382"/>
    </source>
</evidence>
<evidence type="ECO:0000256" key="1">
    <source>
        <dbReference type="ARBA" id="ARBA00004515"/>
    </source>
</evidence>